<evidence type="ECO:0000256" key="11">
    <source>
        <dbReference type="ARBA" id="ARBA00045497"/>
    </source>
</evidence>
<comment type="similarity">
    <text evidence="2">Belongs to the CorA metal ion transporter (MIT) (TC 1.A.35) family.</text>
</comment>
<organism evidence="13 14">
    <name type="scientific">Enterococcus quebecensis</name>
    <dbReference type="NCBI Taxonomy" id="903983"/>
    <lineage>
        <taxon>Bacteria</taxon>
        <taxon>Bacillati</taxon>
        <taxon>Bacillota</taxon>
        <taxon>Bacilli</taxon>
        <taxon>Lactobacillales</taxon>
        <taxon>Enterococcaceae</taxon>
        <taxon>Enterococcus</taxon>
    </lineage>
</organism>
<keyword evidence="4" id="KW-1003">Cell membrane</keyword>
<dbReference type="GO" id="GO:0000287">
    <property type="term" value="F:magnesium ion binding"/>
    <property type="evidence" value="ECO:0007669"/>
    <property type="project" value="TreeGrafter"/>
</dbReference>
<comment type="function">
    <text evidence="11">Mediates influx of magnesium ions. Alternates between open and closed states. Activated by low cytoplasmic Mg(2+) levels. Inactive when cytoplasmic Mg(2+) levels are high.</text>
</comment>
<sequence length="306" mass="36427">MRFYHIKSKYDASDLPKDERCFIICDRENFTHVYEQFNLINREEMNKTIDLVHFESHFDYDVISFSFFEWVHDELIFEKVYLYFSNSYLIFVCDQNESLYQKIAADTRLNQDRQPNGIDTLTFIYYKTLDYILSEMFVSLEGFENSLAKEEMILLESDGYYDFEKIITMKNISFEAKRQLRMLTYISEQINSNDNDLISDENLKYFKNISAKTYRLYEFGTSLNDKTVHLMDLYTTNMSEKSNNFLNKLTVFSAFATPITVLSGIYGMNFVNIPELTFKYGYFILWALFLGISLIIYLLLKKSKML</sequence>
<keyword evidence="3" id="KW-0813">Transport</keyword>
<dbReference type="FunFam" id="1.20.58.340:FF:000004">
    <property type="entry name" value="Magnesium transport protein CorA"/>
    <property type="match status" value="1"/>
</dbReference>
<evidence type="ECO:0000256" key="2">
    <source>
        <dbReference type="ARBA" id="ARBA00009765"/>
    </source>
</evidence>
<evidence type="ECO:0000256" key="5">
    <source>
        <dbReference type="ARBA" id="ARBA00022692"/>
    </source>
</evidence>
<keyword evidence="8" id="KW-0406">Ion transport</keyword>
<dbReference type="OrthoDB" id="9803416at2"/>
<evidence type="ECO:0000313" key="14">
    <source>
        <dbReference type="Proteomes" id="UP000094764"/>
    </source>
</evidence>
<keyword evidence="14" id="KW-1185">Reference proteome</keyword>
<dbReference type="PANTHER" id="PTHR46494">
    <property type="entry name" value="CORA FAMILY METAL ION TRANSPORTER (EUROFUNG)"/>
    <property type="match status" value="1"/>
</dbReference>
<protein>
    <submittedName>
        <fullName evidence="13">Cation transporter</fullName>
    </submittedName>
</protein>
<proteinExistence type="inferred from homology"/>
<comment type="catalytic activity">
    <reaction evidence="10">
        <text>Mg(2+)(in) = Mg(2+)(out)</text>
        <dbReference type="Rhea" id="RHEA:29827"/>
        <dbReference type="ChEBI" id="CHEBI:18420"/>
    </reaction>
</comment>
<evidence type="ECO:0000313" key="13">
    <source>
        <dbReference type="EMBL" id="OEG15003.1"/>
    </source>
</evidence>
<name>A0A1E5GQN7_9ENTE</name>
<evidence type="ECO:0000256" key="8">
    <source>
        <dbReference type="ARBA" id="ARBA00023065"/>
    </source>
</evidence>
<dbReference type="PANTHER" id="PTHR46494:SF1">
    <property type="entry name" value="CORA FAMILY METAL ION TRANSPORTER (EUROFUNG)"/>
    <property type="match status" value="1"/>
</dbReference>
<dbReference type="SUPFAM" id="SSF144083">
    <property type="entry name" value="Magnesium transport protein CorA, transmembrane region"/>
    <property type="match status" value="1"/>
</dbReference>
<feature type="transmembrane region" description="Helical" evidence="12">
    <location>
        <begin position="249"/>
        <end position="268"/>
    </location>
</feature>
<keyword evidence="9 12" id="KW-0472">Membrane</keyword>
<dbReference type="RefSeq" id="WP_069635947.1">
    <property type="nucleotide sequence ID" value="NZ_JXKZ01000008.1"/>
</dbReference>
<dbReference type="InterPro" id="IPR002523">
    <property type="entry name" value="MgTranspt_CorA/ZnTranspt_ZntB"/>
</dbReference>
<keyword evidence="5 12" id="KW-0812">Transmembrane</keyword>
<evidence type="ECO:0000256" key="1">
    <source>
        <dbReference type="ARBA" id="ARBA00004651"/>
    </source>
</evidence>
<dbReference type="GO" id="GO:0005886">
    <property type="term" value="C:plasma membrane"/>
    <property type="evidence" value="ECO:0007669"/>
    <property type="project" value="UniProtKB-SubCell"/>
</dbReference>
<dbReference type="InterPro" id="IPR045863">
    <property type="entry name" value="CorA_TM1_TM2"/>
</dbReference>
<dbReference type="InterPro" id="IPR045861">
    <property type="entry name" value="CorA_cytoplasmic_dom"/>
</dbReference>
<dbReference type="SUPFAM" id="SSF143865">
    <property type="entry name" value="CorA soluble domain-like"/>
    <property type="match status" value="1"/>
</dbReference>
<dbReference type="Pfam" id="PF01544">
    <property type="entry name" value="CorA"/>
    <property type="match status" value="1"/>
</dbReference>
<dbReference type="GO" id="GO:0050897">
    <property type="term" value="F:cobalt ion binding"/>
    <property type="evidence" value="ECO:0007669"/>
    <property type="project" value="TreeGrafter"/>
</dbReference>
<comment type="caution">
    <text evidence="13">The sequence shown here is derived from an EMBL/GenBank/DDBJ whole genome shotgun (WGS) entry which is preliminary data.</text>
</comment>
<dbReference type="Proteomes" id="UP000094764">
    <property type="component" value="Unassembled WGS sequence"/>
</dbReference>
<evidence type="ECO:0000256" key="3">
    <source>
        <dbReference type="ARBA" id="ARBA00022448"/>
    </source>
</evidence>
<evidence type="ECO:0000256" key="7">
    <source>
        <dbReference type="ARBA" id="ARBA00022989"/>
    </source>
</evidence>
<dbReference type="EMBL" id="MIKB01000017">
    <property type="protein sequence ID" value="OEG15003.1"/>
    <property type="molecule type" value="Genomic_DNA"/>
</dbReference>
<comment type="subcellular location">
    <subcellularLocation>
        <location evidence="1">Cell membrane</location>
        <topology evidence="1">Multi-pass membrane protein</topology>
    </subcellularLocation>
</comment>
<dbReference type="GO" id="GO:0015095">
    <property type="term" value="F:magnesium ion transmembrane transporter activity"/>
    <property type="evidence" value="ECO:0007669"/>
    <property type="project" value="TreeGrafter"/>
</dbReference>
<feature type="transmembrane region" description="Helical" evidence="12">
    <location>
        <begin position="280"/>
        <end position="300"/>
    </location>
</feature>
<evidence type="ECO:0000256" key="10">
    <source>
        <dbReference type="ARBA" id="ARBA00034269"/>
    </source>
</evidence>
<reference evidence="14" key="1">
    <citation type="submission" date="2016-09" db="EMBL/GenBank/DDBJ databases">
        <authorList>
            <person name="Gulvik C.A."/>
        </authorList>
    </citation>
    <scope>NUCLEOTIDE SEQUENCE [LARGE SCALE GENOMIC DNA]</scope>
    <source>
        <strain evidence="14">LMG 26306</strain>
    </source>
</reference>
<evidence type="ECO:0000256" key="6">
    <source>
        <dbReference type="ARBA" id="ARBA00022842"/>
    </source>
</evidence>
<evidence type="ECO:0000256" key="12">
    <source>
        <dbReference type="SAM" id="Phobius"/>
    </source>
</evidence>
<dbReference type="Gene3D" id="1.20.58.340">
    <property type="entry name" value="Magnesium transport protein CorA, transmembrane region"/>
    <property type="match status" value="2"/>
</dbReference>
<evidence type="ECO:0000256" key="4">
    <source>
        <dbReference type="ARBA" id="ARBA00022475"/>
    </source>
</evidence>
<keyword evidence="7 12" id="KW-1133">Transmembrane helix</keyword>
<gene>
    <name evidence="13" type="ORF">BCR23_11525</name>
</gene>
<dbReference type="GO" id="GO:0015087">
    <property type="term" value="F:cobalt ion transmembrane transporter activity"/>
    <property type="evidence" value="ECO:0007669"/>
    <property type="project" value="TreeGrafter"/>
</dbReference>
<evidence type="ECO:0000256" key="9">
    <source>
        <dbReference type="ARBA" id="ARBA00023136"/>
    </source>
</evidence>
<accession>A0A1E5GQN7</accession>
<dbReference type="AlphaFoldDB" id="A0A1E5GQN7"/>
<keyword evidence="6" id="KW-0460">Magnesium</keyword>